<gene>
    <name evidence="3" type="ORF">TWF696_009647</name>
</gene>
<evidence type="ECO:0000256" key="1">
    <source>
        <dbReference type="SAM" id="Coils"/>
    </source>
</evidence>
<feature type="compositionally biased region" description="Polar residues" evidence="2">
    <location>
        <begin position="277"/>
        <end position="287"/>
    </location>
</feature>
<reference evidence="3 4" key="1">
    <citation type="submission" date="2019-10" db="EMBL/GenBank/DDBJ databases">
        <authorList>
            <person name="Palmer J.M."/>
        </authorList>
    </citation>
    <scope>NUCLEOTIDE SEQUENCE [LARGE SCALE GENOMIC DNA]</scope>
    <source>
        <strain evidence="3 4">TWF696</strain>
    </source>
</reference>
<accession>A0AAV9UDE8</accession>
<protein>
    <submittedName>
        <fullName evidence="3">Uncharacterized protein</fullName>
    </submittedName>
</protein>
<evidence type="ECO:0000256" key="2">
    <source>
        <dbReference type="SAM" id="MobiDB-lite"/>
    </source>
</evidence>
<dbReference type="EMBL" id="JAVHNQ010000009">
    <property type="protein sequence ID" value="KAK6338839.1"/>
    <property type="molecule type" value="Genomic_DNA"/>
</dbReference>
<feature type="compositionally biased region" description="Polar residues" evidence="2">
    <location>
        <begin position="163"/>
        <end position="173"/>
    </location>
</feature>
<proteinExistence type="predicted"/>
<organism evidence="3 4">
    <name type="scientific">Orbilia brochopaga</name>
    <dbReference type="NCBI Taxonomy" id="3140254"/>
    <lineage>
        <taxon>Eukaryota</taxon>
        <taxon>Fungi</taxon>
        <taxon>Dikarya</taxon>
        <taxon>Ascomycota</taxon>
        <taxon>Pezizomycotina</taxon>
        <taxon>Orbiliomycetes</taxon>
        <taxon>Orbiliales</taxon>
        <taxon>Orbiliaceae</taxon>
        <taxon>Orbilia</taxon>
    </lineage>
</organism>
<comment type="caution">
    <text evidence="3">The sequence shown here is derived from an EMBL/GenBank/DDBJ whole genome shotgun (WGS) entry which is preliminary data.</text>
</comment>
<feature type="compositionally biased region" description="Acidic residues" evidence="2">
    <location>
        <begin position="174"/>
        <end position="186"/>
    </location>
</feature>
<name>A0AAV9UDE8_9PEZI</name>
<evidence type="ECO:0000313" key="4">
    <source>
        <dbReference type="Proteomes" id="UP001375240"/>
    </source>
</evidence>
<feature type="region of interest" description="Disordered" evidence="2">
    <location>
        <begin position="163"/>
        <end position="292"/>
    </location>
</feature>
<evidence type="ECO:0000313" key="3">
    <source>
        <dbReference type="EMBL" id="KAK6338839.1"/>
    </source>
</evidence>
<feature type="coiled-coil region" evidence="1">
    <location>
        <begin position="432"/>
        <end position="631"/>
    </location>
</feature>
<keyword evidence="1" id="KW-0175">Coiled coil</keyword>
<keyword evidence="4" id="KW-1185">Reference proteome</keyword>
<feature type="region of interest" description="Disordered" evidence="2">
    <location>
        <begin position="328"/>
        <end position="354"/>
    </location>
</feature>
<dbReference type="Proteomes" id="UP001375240">
    <property type="component" value="Unassembled WGS sequence"/>
</dbReference>
<sequence length="642" mass="72468">MSNSSPPRTRSHRVSASKGRILFRFSPAYAERLRNLGDSQSKKRKYGRHPETEAMRQLRTAATAALREQLQLNANPDRVRFIVEPYPKKNTAYLWGLLDDVKPDELKVYNATMNAARSHSRWPANWTDEQRDVLANLIKSKRLVPKFYDRTLSIRDLAARSESQSICTSVETEMSSDSDGADDDSKDGDYQPVYEPSDGEESERSEKRQKRHESVPIGAFNDDLEISPTADISTCPNQEREKTPEPPNDAASPGCPIVEVRSRPHSPEISRPPDYIPQNTSKQSTPPQRGPRIMTLNAAGILDLDPSSITIPAVRTWSSGLAPIAASPVTLPTPTETSTASSSETGTSFSSHTSMSPIESVSLAIKQFDAESEEDEAAKHVTLECVNDMRACMQGFLDHAIVGYLQTLNQRREIRNLKRENVVEHDGLRKTIQDLLSDQDKLRKTIQDLLNDQDKLESQIGRLQQDNEVYANLNRTSKETINALEEDNATITAERDSHRREIGSLRAELESLQKQHRRVEESLASSTTNEYRLNGELEQIRKDESRLNKDLDVVREEKQTLAINKDALTAQVEKLLKEIESLRAENSNLQEAQEKDVAARISKEEDLNAQVRTLQKEKSDLESNIARFRKQIIDFFPILTTQ</sequence>
<dbReference type="AlphaFoldDB" id="A0AAV9UDE8"/>
<feature type="region of interest" description="Disordered" evidence="2">
    <location>
        <begin position="34"/>
        <end position="53"/>
    </location>
</feature>
<dbReference type="Gene3D" id="6.10.250.3110">
    <property type="match status" value="1"/>
</dbReference>